<dbReference type="SUPFAM" id="SSF55729">
    <property type="entry name" value="Acyl-CoA N-acyltransferases (Nat)"/>
    <property type="match status" value="1"/>
</dbReference>
<feature type="domain" description="N-acetyltransferase" evidence="1">
    <location>
        <begin position="1"/>
        <end position="135"/>
    </location>
</feature>
<accession>A0A6J5P0Q0</accession>
<dbReference type="Gene3D" id="3.40.630.30">
    <property type="match status" value="1"/>
</dbReference>
<proteinExistence type="predicted"/>
<dbReference type="PROSITE" id="PS51186">
    <property type="entry name" value="GNAT"/>
    <property type="match status" value="1"/>
</dbReference>
<name>A0A6J5P0Q0_9CAUD</name>
<reference evidence="2" key="1">
    <citation type="submission" date="2020-04" db="EMBL/GenBank/DDBJ databases">
        <authorList>
            <person name="Chiriac C."/>
            <person name="Salcher M."/>
            <person name="Ghai R."/>
            <person name="Kavagutti S V."/>
        </authorList>
    </citation>
    <scope>NUCLEOTIDE SEQUENCE</scope>
</reference>
<evidence type="ECO:0000259" key="1">
    <source>
        <dbReference type="PROSITE" id="PS51186"/>
    </source>
</evidence>
<protein>
    <recommendedName>
        <fullName evidence="1">N-acetyltransferase domain-containing protein</fullName>
    </recommendedName>
</protein>
<dbReference type="InterPro" id="IPR016181">
    <property type="entry name" value="Acyl_CoA_acyltransferase"/>
</dbReference>
<dbReference type="EMBL" id="LR797475">
    <property type="protein sequence ID" value="CAB4218466.1"/>
    <property type="molecule type" value="Genomic_DNA"/>
</dbReference>
<dbReference type="GO" id="GO:0016747">
    <property type="term" value="F:acyltransferase activity, transferring groups other than amino-acyl groups"/>
    <property type="evidence" value="ECO:0007669"/>
    <property type="project" value="InterPro"/>
</dbReference>
<gene>
    <name evidence="3" type="ORF">UFOVP1603_34</name>
    <name evidence="2" type="ORF">UFOVP833_54</name>
</gene>
<dbReference type="InterPro" id="IPR000182">
    <property type="entry name" value="GNAT_dom"/>
</dbReference>
<organism evidence="2">
    <name type="scientific">uncultured Caudovirales phage</name>
    <dbReference type="NCBI Taxonomy" id="2100421"/>
    <lineage>
        <taxon>Viruses</taxon>
        <taxon>Duplodnaviria</taxon>
        <taxon>Heunggongvirae</taxon>
        <taxon>Uroviricota</taxon>
        <taxon>Caudoviricetes</taxon>
        <taxon>Peduoviridae</taxon>
        <taxon>Maltschvirus</taxon>
        <taxon>Maltschvirus maltsch</taxon>
    </lineage>
</organism>
<evidence type="ECO:0000313" key="3">
    <source>
        <dbReference type="EMBL" id="CAB4218466.1"/>
    </source>
</evidence>
<sequence length="149" mass="16491">MKLLVGHDATVADFVGSLAPIEPPVWEPGYRAFGVIRDDGALVAGVVFHGWHKAFRRIELSGAALSRHAFGPRILRPLGEYAFGQLGAFRVWARTSVDNEPAKAFLKHIGFTPESTEAHWYGPGKHAITLRVLPAQWNRRWGLEARKAA</sequence>
<evidence type="ECO:0000313" key="2">
    <source>
        <dbReference type="EMBL" id="CAB4165379.1"/>
    </source>
</evidence>
<dbReference type="EMBL" id="LR796770">
    <property type="protein sequence ID" value="CAB4165379.1"/>
    <property type="molecule type" value="Genomic_DNA"/>
</dbReference>